<dbReference type="EMBL" id="JBEFKJ010000061">
    <property type="protein sequence ID" value="KAL2036625.1"/>
    <property type="molecule type" value="Genomic_DNA"/>
</dbReference>
<accession>A0ABR3ZU77</accession>
<keyword evidence="2" id="KW-1133">Transmembrane helix</keyword>
<reference evidence="3 4" key="1">
    <citation type="submission" date="2024-09" db="EMBL/GenBank/DDBJ databases">
        <title>Rethinking Asexuality: The Enigmatic Case of Functional Sexual Genes in Lepraria (Stereocaulaceae).</title>
        <authorList>
            <person name="Doellman M."/>
            <person name="Sun Y."/>
            <person name="Barcenas-Pena A."/>
            <person name="Lumbsch H.T."/>
            <person name="Grewe F."/>
        </authorList>
    </citation>
    <scope>NUCLEOTIDE SEQUENCE [LARGE SCALE GENOMIC DNA]</scope>
    <source>
        <strain evidence="3 4">Mercado 3170</strain>
    </source>
</reference>
<evidence type="ECO:0000256" key="1">
    <source>
        <dbReference type="SAM" id="MobiDB-lite"/>
    </source>
</evidence>
<name>A0ABR3ZU77_9LECA</name>
<organism evidence="3 4">
    <name type="scientific">Stereocaulon virgatum</name>
    <dbReference type="NCBI Taxonomy" id="373712"/>
    <lineage>
        <taxon>Eukaryota</taxon>
        <taxon>Fungi</taxon>
        <taxon>Dikarya</taxon>
        <taxon>Ascomycota</taxon>
        <taxon>Pezizomycotina</taxon>
        <taxon>Lecanoromycetes</taxon>
        <taxon>OSLEUM clade</taxon>
        <taxon>Lecanoromycetidae</taxon>
        <taxon>Lecanorales</taxon>
        <taxon>Lecanorineae</taxon>
        <taxon>Stereocaulaceae</taxon>
        <taxon>Stereocaulon</taxon>
    </lineage>
</organism>
<feature type="transmembrane region" description="Helical" evidence="2">
    <location>
        <begin position="243"/>
        <end position="262"/>
    </location>
</feature>
<evidence type="ECO:0000256" key="2">
    <source>
        <dbReference type="SAM" id="Phobius"/>
    </source>
</evidence>
<evidence type="ECO:0000313" key="3">
    <source>
        <dbReference type="EMBL" id="KAL2036625.1"/>
    </source>
</evidence>
<comment type="caution">
    <text evidence="3">The sequence shown here is derived from an EMBL/GenBank/DDBJ whole genome shotgun (WGS) entry which is preliminary data.</text>
</comment>
<sequence>MTPSISTMSSYRSGGLQYTAVLILLIWNLLVSSCRGYVKWIYPNSDNSRSTFNYIDTVYFTWVSSIPDPSLSLWCGQSSSPNAVTRVYHVGETSTNGTNATSLLYPEYWNNGVCHMELENLSGSDGANSPFFTITLDNAFPPYTWGLSATSFVDGVSNPTAVALPLSTTVSSTAVARESPSRSSTSSLSSPASSVASAASFQTSLSSSKTSPAMTPTPTATEISAPQAPTSPLSEGLDTAAKAGISIGSAFCALAFITTVLLSRNAWMRRTRGGRQGHSSLRLSRPQILEEIAVIGEGAYNEVNGVTRPPELYGMPRAELE</sequence>
<keyword evidence="4" id="KW-1185">Reference proteome</keyword>
<feature type="region of interest" description="Disordered" evidence="1">
    <location>
        <begin position="206"/>
        <end position="235"/>
    </location>
</feature>
<feature type="compositionally biased region" description="Low complexity" evidence="1">
    <location>
        <begin position="206"/>
        <end position="221"/>
    </location>
</feature>
<keyword evidence="2" id="KW-0812">Transmembrane</keyword>
<proteinExistence type="predicted"/>
<gene>
    <name evidence="3" type="ORF">N7G274_010651</name>
</gene>
<evidence type="ECO:0000313" key="4">
    <source>
        <dbReference type="Proteomes" id="UP001590950"/>
    </source>
</evidence>
<feature type="compositionally biased region" description="Polar residues" evidence="1">
    <location>
        <begin position="222"/>
        <end position="233"/>
    </location>
</feature>
<keyword evidence="2" id="KW-0472">Membrane</keyword>
<protein>
    <submittedName>
        <fullName evidence="3">Uncharacterized protein</fullName>
    </submittedName>
</protein>
<dbReference type="Proteomes" id="UP001590950">
    <property type="component" value="Unassembled WGS sequence"/>
</dbReference>